<keyword evidence="1" id="KW-0812">Transmembrane</keyword>
<name>A0A6F9DJT6_9ASCI</name>
<sequence length="85" mass="9264">MLTHRLADNRRGYPRSMLRSCSATDIETGCTDIQIGDTTYQQCNKTCSSDGCNHGMGGSSRPVTSLVVVFFASVMAFVAQFTFSQ</sequence>
<accession>A0A6F9DJT6</accession>
<reference evidence="2" key="1">
    <citation type="submission" date="2020-04" db="EMBL/GenBank/DDBJ databases">
        <authorList>
            <person name="Neveu A P."/>
        </authorList>
    </citation>
    <scope>NUCLEOTIDE SEQUENCE</scope>
    <source>
        <tissue evidence="2">Whole embryo</tissue>
    </source>
</reference>
<feature type="transmembrane region" description="Helical" evidence="1">
    <location>
        <begin position="63"/>
        <end position="83"/>
    </location>
</feature>
<proteinExistence type="evidence at transcript level"/>
<dbReference type="EMBL" id="LR787386">
    <property type="protein sequence ID" value="CAB3263248.1"/>
    <property type="molecule type" value="mRNA"/>
</dbReference>
<protein>
    <submittedName>
        <fullName evidence="2">Uncharacterized protein LOC108949271</fullName>
    </submittedName>
</protein>
<evidence type="ECO:0000313" key="2">
    <source>
        <dbReference type="EMBL" id="CAB3263248.1"/>
    </source>
</evidence>
<dbReference type="AlphaFoldDB" id="A0A6F9DJT6"/>
<keyword evidence="1" id="KW-0472">Membrane</keyword>
<gene>
    <name evidence="2" type="primary">LOC108949271-002</name>
</gene>
<keyword evidence="1" id="KW-1133">Transmembrane helix</keyword>
<organism evidence="2">
    <name type="scientific">Phallusia mammillata</name>
    <dbReference type="NCBI Taxonomy" id="59560"/>
    <lineage>
        <taxon>Eukaryota</taxon>
        <taxon>Metazoa</taxon>
        <taxon>Chordata</taxon>
        <taxon>Tunicata</taxon>
        <taxon>Ascidiacea</taxon>
        <taxon>Phlebobranchia</taxon>
        <taxon>Ascidiidae</taxon>
        <taxon>Phallusia</taxon>
    </lineage>
</organism>
<evidence type="ECO:0000256" key="1">
    <source>
        <dbReference type="SAM" id="Phobius"/>
    </source>
</evidence>